<feature type="domain" description="C2H2-type" evidence="9">
    <location>
        <begin position="208"/>
        <end position="235"/>
    </location>
</feature>
<sequence>MSKEERQFDSFGKISKDNEQNMSLPETLLRAPAGRNVQNQLARLNVGDGSHEPSSGNMQNRPRTGNVMLNEPSSGLFRHISGPRNPICSDMGAEGGQNVVRSSEIVQQSAGYSLLQPTSNKRNISNTNDSEYSIRNKKMRTSEMNPNESSCQPLDLSIRGKPYETDGIRDGEINSCQKIQSNTSTSSEECSSSTLSSSKNSRDHGKKPTCDVCRKEFSNLSNLRRHEKIHTGEKPHVCKTCQRAFNRSRRSHALSQR</sequence>
<dbReference type="PANTHER" id="PTHR24394:SF44">
    <property type="entry name" value="ZINC FINGER PROTEIN 271-LIKE"/>
    <property type="match status" value="1"/>
</dbReference>
<evidence type="ECO:0000313" key="11">
    <source>
        <dbReference type="Proteomes" id="UP001054837"/>
    </source>
</evidence>
<feature type="compositionally biased region" description="Basic and acidic residues" evidence="8">
    <location>
        <begin position="1"/>
        <end position="19"/>
    </location>
</feature>
<dbReference type="FunFam" id="3.30.160.60:FF:000744">
    <property type="entry name" value="zinc finger E-box-binding homeobox 1"/>
    <property type="match status" value="1"/>
</dbReference>
<comment type="subcellular location">
    <subcellularLocation>
        <location evidence="1">Nucleus</location>
    </subcellularLocation>
</comment>
<proteinExistence type="predicted"/>
<evidence type="ECO:0000256" key="3">
    <source>
        <dbReference type="ARBA" id="ARBA00022737"/>
    </source>
</evidence>
<feature type="compositionally biased region" description="Polar residues" evidence="8">
    <location>
        <begin position="142"/>
        <end position="152"/>
    </location>
</feature>
<dbReference type="Proteomes" id="UP001054837">
    <property type="component" value="Unassembled WGS sequence"/>
</dbReference>
<dbReference type="GO" id="GO:0000981">
    <property type="term" value="F:DNA-binding transcription factor activity, RNA polymerase II-specific"/>
    <property type="evidence" value="ECO:0007669"/>
    <property type="project" value="TreeGrafter"/>
</dbReference>
<dbReference type="PROSITE" id="PS00028">
    <property type="entry name" value="ZINC_FINGER_C2H2_1"/>
    <property type="match status" value="1"/>
</dbReference>
<dbReference type="Gene3D" id="3.30.160.60">
    <property type="entry name" value="Classic Zinc Finger"/>
    <property type="match status" value="2"/>
</dbReference>
<evidence type="ECO:0000256" key="2">
    <source>
        <dbReference type="ARBA" id="ARBA00022723"/>
    </source>
</evidence>
<feature type="compositionally biased region" description="Low complexity" evidence="8">
    <location>
        <begin position="181"/>
        <end position="199"/>
    </location>
</feature>
<dbReference type="PANTHER" id="PTHR24394">
    <property type="entry name" value="ZINC FINGER PROTEIN"/>
    <property type="match status" value="1"/>
</dbReference>
<keyword evidence="6" id="KW-0539">Nucleus</keyword>
<keyword evidence="11" id="KW-1185">Reference proteome</keyword>
<evidence type="ECO:0000256" key="8">
    <source>
        <dbReference type="SAM" id="MobiDB-lite"/>
    </source>
</evidence>
<feature type="compositionally biased region" description="Basic and acidic residues" evidence="8">
    <location>
        <begin position="200"/>
        <end position="209"/>
    </location>
</feature>
<evidence type="ECO:0000313" key="10">
    <source>
        <dbReference type="EMBL" id="GIX93928.1"/>
    </source>
</evidence>
<keyword evidence="4 7" id="KW-0863">Zinc-finger</keyword>
<comment type="caution">
    <text evidence="10">The sequence shown here is derived from an EMBL/GenBank/DDBJ whole genome shotgun (WGS) entry which is preliminary data.</text>
</comment>
<evidence type="ECO:0000256" key="1">
    <source>
        <dbReference type="ARBA" id="ARBA00004123"/>
    </source>
</evidence>
<feature type="region of interest" description="Disordered" evidence="8">
    <location>
        <begin position="139"/>
        <end position="209"/>
    </location>
</feature>
<evidence type="ECO:0000256" key="6">
    <source>
        <dbReference type="ARBA" id="ARBA00023242"/>
    </source>
</evidence>
<dbReference type="InterPro" id="IPR013087">
    <property type="entry name" value="Znf_C2H2_type"/>
</dbReference>
<keyword evidence="3" id="KW-0677">Repeat</keyword>
<feature type="compositionally biased region" description="Polar residues" evidence="8">
    <location>
        <begin position="52"/>
        <end position="63"/>
    </location>
</feature>
<dbReference type="InterPro" id="IPR036236">
    <property type="entry name" value="Znf_C2H2_sf"/>
</dbReference>
<reference evidence="10 11" key="1">
    <citation type="submission" date="2021-06" db="EMBL/GenBank/DDBJ databases">
        <title>Caerostris darwini draft genome.</title>
        <authorList>
            <person name="Kono N."/>
            <person name="Arakawa K."/>
        </authorList>
    </citation>
    <scope>NUCLEOTIDE SEQUENCE [LARGE SCALE GENOMIC DNA]</scope>
</reference>
<dbReference type="Pfam" id="PF00096">
    <property type="entry name" value="zf-C2H2"/>
    <property type="match status" value="1"/>
</dbReference>
<dbReference type="GO" id="GO:0005634">
    <property type="term" value="C:nucleus"/>
    <property type="evidence" value="ECO:0007669"/>
    <property type="project" value="UniProtKB-SubCell"/>
</dbReference>
<evidence type="ECO:0000256" key="7">
    <source>
        <dbReference type="PROSITE-ProRule" id="PRU00042"/>
    </source>
</evidence>
<gene>
    <name evidence="10" type="ORF">CDAR_367411</name>
</gene>
<dbReference type="EMBL" id="BPLQ01002551">
    <property type="protein sequence ID" value="GIX93928.1"/>
    <property type="molecule type" value="Genomic_DNA"/>
</dbReference>
<evidence type="ECO:0000259" key="9">
    <source>
        <dbReference type="PROSITE" id="PS50157"/>
    </source>
</evidence>
<dbReference type="AlphaFoldDB" id="A0AAV4PA77"/>
<keyword evidence="2" id="KW-0479">Metal-binding</keyword>
<dbReference type="SUPFAM" id="SSF57667">
    <property type="entry name" value="beta-beta-alpha zinc fingers"/>
    <property type="match status" value="1"/>
</dbReference>
<accession>A0AAV4PA77</accession>
<evidence type="ECO:0000256" key="4">
    <source>
        <dbReference type="ARBA" id="ARBA00022771"/>
    </source>
</evidence>
<feature type="region of interest" description="Disordered" evidence="8">
    <location>
        <begin position="1"/>
        <end position="23"/>
    </location>
</feature>
<feature type="region of interest" description="Disordered" evidence="8">
    <location>
        <begin position="45"/>
        <end position="65"/>
    </location>
</feature>
<dbReference type="GO" id="GO:0008270">
    <property type="term" value="F:zinc ion binding"/>
    <property type="evidence" value="ECO:0007669"/>
    <property type="project" value="UniProtKB-KW"/>
</dbReference>
<dbReference type="PROSITE" id="PS50157">
    <property type="entry name" value="ZINC_FINGER_C2H2_2"/>
    <property type="match status" value="1"/>
</dbReference>
<feature type="compositionally biased region" description="Basic and acidic residues" evidence="8">
    <location>
        <begin position="161"/>
        <end position="172"/>
    </location>
</feature>
<organism evidence="10 11">
    <name type="scientific">Caerostris darwini</name>
    <dbReference type="NCBI Taxonomy" id="1538125"/>
    <lineage>
        <taxon>Eukaryota</taxon>
        <taxon>Metazoa</taxon>
        <taxon>Ecdysozoa</taxon>
        <taxon>Arthropoda</taxon>
        <taxon>Chelicerata</taxon>
        <taxon>Arachnida</taxon>
        <taxon>Araneae</taxon>
        <taxon>Araneomorphae</taxon>
        <taxon>Entelegynae</taxon>
        <taxon>Araneoidea</taxon>
        <taxon>Araneidae</taxon>
        <taxon>Caerostris</taxon>
    </lineage>
</organism>
<keyword evidence="5" id="KW-0862">Zinc</keyword>
<protein>
    <recommendedName>
        <fullName evidence="9">C2H2-type domain-containing protein</fullName>
    </recommendedName>
</protein>
<name>A0AAV4PA77_9ARAC</name>
<evidence type="ECO:0000256" key="5">
    <source>
        <dbReference type="ARBA" id="ARBA00022833"/>
    </source>
</evidence>